<feature type="signal peptide" evidence="2">
    <location>
        <begin position="1"/>
        <end position="23"/>
    </location>
</feature>
<dbReference type="Proteomes" id="UP000281170">
    <property type="component" value="Plasmid 9"/>
</dbReference>
<dbReference type="InterPro" id="IPR056212">
    <property type="entry name" value="NttA"/>
</dbReference>
<feature type="region of interest" description="Disordered" evidence="1">
    <location>
        <begin position="29"/>
        <end position="48"/>
    </location>
</feature>
<keyword evidence="6" id="KW-1185">Reference proteome</keyword>
<geneLocation type="plasmid" evidence="5 7">
    <name>9</name>
</geneLocation>
<dbReference type="OrthoDB" id="5640576at2"/>
<feature type="compositionally biased region" description="Polar residues" evidence="1">
    <location>
        <begin position="34"/>
        <end position="48"/>
    </location>
</feature>
<dbReference type="EMBL" id="LNKA01000001">
    <property type="protein sequence ID" value="KTC65480.1"/>
    <property type="molecule type" value="Genomic_DNA"/>
</dbReference>
<dbReference type="KEGG" id="ladl:NCTC12735_00309"/>
<evidence type="ECO:0000256" key="1">
    <source>
        <dbReference type="SAM" id="MobiDB-lite"/>
    </source>
</evidence>
<dbReference type="AlphaFoldDB" id="A0A0W0R335"/>
<keyword evidence="2" id="KW-0732">Signal</keyword>
<feature type="region of interest" description="Disordered" evidence="1">
    <location>
        <begin position="148"/>
        <end position="179"/>
    </location>
</feature>
<accession>A0A0W0R335</accession>
<evidence type="ECO:0000256" key="2">
    <source>
        <dbReference type="SAM" id="SignalP"/>
    </source>
</evidence>
<evidence type="ECO:0000313" key="4">
    <source>
        <dbReference type="EMBL" id="KTC65480.1"/>
    </source>
</evidence>
<dbReference type="RefSeq" id="WP_058461239.1">
    <property type="nucleotide sequence ID" value="NZ_CAAAHS010000003.1"/>
</dbReference>
<evidence type="ECO:0000313" key="7">
    <source>
        <dbReference type="Proteomes" id="UP000281170"/>
    </source>
</evidence>
<evidence type="ECO:0000259" key="3">
    <source>
        <dbReference type="Pfam" id="PF24275"/>
    </source>
</evidence>
<name>A0A0W0R335_9GAMM</name>
<dbReference type="Proteomes" id="UP000054859">
    <property type="component" value="Unassembled WGS sequence"/>
</dbReference>
<proteinExistence type="predicted"/>
<dbReference type="Pfam" id="PF24275">
    <property type="entry name" value="NttA"/>
    <property type="match status" value="1"/>
</dbReference>
<reference evidence="4 6" key="1">
    <citation type="submission" date="2015-11" db="EMBL/GenBank/DDBJ databases">
        <title>Identification of large and diverse effector repertoires of 38 Legionella species.</title>
        <authorList>
            <person name="Burstein D."/>
            <person name="Amaro F."/>
            <person name="Zusman T."/>
            <person name="Lifshitz Z."/>
            <person name="Cohen O."/>
            <person name="Gilbert J.A."/>
            <person name="Pupko T."/>
            <person name="Shuman H.A."/>
            <person name="Segal G."/>
        </authorList>
    </citation>
    <scope>NUCLEOTIDE SEQUENCE [LARGE SCALE GENOMIC DNA]</scope>
    <source>
        <strain evidence="4 6">1762-AUS-E</strain>
    </source>
</reference>
<feature type="domain" description="T2SS substrate NttA" evidence="3">
    <location>
        <begin position="52"/>
        <end position="144"/>
    </location>
</feature>
<keyword evidence="5" id="KW-0614">Plasmid</keyword>
<organism evidence="4 6">
    <name type="scientific">Legionella adelaidensis</name>
    <dbReference type="NCBI Taxonomy" id="45056"/>
    <lineage>
        <taxon>Bacteria</taxon>
        <taxon>Pseudomonadati</taxon>
        <taxon>Pseudomonadota</taxon>
        <taxon>Gammaproteobacteria</taxon>
        <taxon>Legionellales</taxon>
        <taxon>Legionellaceae</taxon>
        <taxon>Legionella</taxon>
    </lineage>
</organism>
<protein>
    <recommendedName>
        <fullName evidence="3">T2SS substrate NttA domain-containing protein</fullName>
    </recommendedName>
</protein>
<gene>
    <name evidence="4" type="ORF">Lade_0138</name>
    <name evidence="5" type="ORF">NCTC12735_00309</name>
</gene>
<evidence type="ECO:0000313" key="5">
    <source>
        <dbReference type="EMBL" id="VEH84699.1"/>
    </source>
</evidence>
<dbReference type="EMBL" id="LR134418">
    <property type="protein sequence ID" value="VEH84699.1"/>
    <property type="molecule type" value="Genomic_DNA"/>
</dbReference>
<dbReference type="PATRIC" id="fig|45056.6.peg.141"/>
<sequence>MLKIRKINTLLGLGILCPALTFAAAATDTAPKSDGSQPTGTSAGASNRTVTQVPKDEWLKKIKEIVSEPICKGFVEDASISERLKEQKISYEKCVTLIPPIAEKCEKKYYDSIPAMITEDNASKWGRMIGECIGADFAVNYLYPGSGTSASADSTSSKSDNSTNGSSKSSNGASQKSGQ</sequence>
<dbReference type="STRING" id="45056.Lade_0138"/>
<evidence type="ECO:0000313" key="6">
    <source>
        <dbReference type="Proteomes" id="UP000054859"/>
    </source>
</evidence>
<reference evidence="5 7" key="2">
    <citation type="submission" date="2018-12" db="EMBL/GenBank/DDBJ databases">
        <authorList>
            <consortium name="Pathogen Informatics"/>
        </authorList>
    </citation>
    <scope>NUCLEOTIDE SEQUENCE [LARGE SCALE GENOMIC DNA]</scope>
    <source>
        <strain evidence="5 7">NCTC12735</strain>
        <plasmid evidence="7">9</plasmid>
    </source>
</reference>
<feature type="chain" id="PRO_5036299184" description="T2SS substrate NttA domain-containing protein" evidence="2">
    <location>
        <begin position="24"/>
        <end position="179"/>
    </location>
</feature>